<proteinExistence type="predicted"/>
<dbReference type="Pfam" id="PF11391">
    <property type="entry name" value="DUF2798"/>
    <property type="match status" value="1"/>
</dbReference>
<reference evidence="2 3" key="1">
    <citation type="submission" date="2019-07" db="EMBL/GenBank/DDBJ databases">
        <title>Genome sequencing for Ferrovibrio sp. K5.</title>
        <authorList>
            <person name="Park S.-J."/>
        </authorList>
    </citation>
    <scope>NUCLEOTIDE SEQUENCE [LARGE SCALE GENOMIC DNA]</scope>
    <source>
        <strain evidence="2 3">K5</strain>
    </source>
</reference>
<keyword evidence="1" id="KW-0472">Membrane</keyword>
<dbReference type="RefSeq" id="WP_144067651.1">
    <property type="nucleotide sequence ID" value="NZ_CP041636.1"/>
</dbReference>
<protein>
    <submittedName>
        <fullName evidence="2">DUF2798 domain-containing protein</fullName>
    </submittedName>
</protein>
<evidence type="ECO:0000313" key="3">
    <source>
        <dbReference type="Proteomes" id="UP000317496"/>
    </source>
</evidence>
<name>A0A516GZ98_9PROT</name>
<dbReference type="KEGG" id="fer:FNB15_04970"/>
<keyword evidence="1" id="KW-0812">Transmembrane</keyword>
<dbReference type="InterPro" id="IPR021529">
    <property type="entry name" value="DUF2798"/>
</dbReference>
<keyword evidence="1" id="KW-1133">Transmembrane helix</keyword>
<organism evidence="2 3">
    <name type="scientific">Ferrovibrio terrae</name>
    <dbReference type="NCBI Taxonomy" id="2594003"/>
    <lineage>
        <taxon>Bacteria</taxon>
        <taxon>Pseudomonadati</taxon>
        <taxon>Pseudomonadota</taxon>
        <taxon>Alphaproteobacteria</taxon>
        <taxon>Rhodospirillales</taxon>
        <taxon>Rhodospirillaceae</taxon>
        <taxon>Ferrovibrio</taxon>
    </lineage>
</organism>
<accession>A0A516GZ98</accession>
<keyword evidence="3" id="KW-1185">Reference proteome</keyword>
<dbReference type="Proteomes" id="UP000317496">
    <property type="component" value="Chromosome"/>
</dbReference>
<sequence length="80" mass="8931">MRQKLPARYNAIAVPLLLSLMMTCIVSGIATVNSLGLAEGFVAKWMQAWGLSWIVAFPIMLFVLPVVRRIVAIFVEPPRF</sequence>
<dbReference type="EMBL" id="CP041636">
    <property type="protein sequence ID" value="QDO96670.1"/>
    <property type="molecule type" value="Genomic_DNA"/>
</dbReference>
<evidence type="ECO:0000256" key="1">
    <source>
        <dbReference type="SAM" id="Phobius"/>
    </source>
</evidence>
<evidence type="ECO:0000313" key="2">
    <source>
        <dbReference type="EMBL" id="QDO96670.1"/>
    </source>
</evidence>
<feature type="transmembrane region" description="Helical" evidence="1">
    <location>
        <begin position="12"/>
        <end position="30"/>
    </location>
</feature>
<dbReference type="AlphaFoldDB" id="A0A516GZ98"/>
<dbReference type="OrthoDB" id="7159403at2"/>
<gene>
    <name evidence="2" type="ORF">FNB15_04970</name>
</gene>
<feature type="transmembrane region" description="Helical" evidence="1">
    <location>
        <begin position="50"/>
        <end position="71"/>
    </location>
</feature>